<accession>A0A0F9Q8D8</accession>
<keyword evidence="1" id="KW-0472">Membrane</keyword>
<protein>
    <submittedName>
        <fullName evidence="2">Uncharacterized protein</fullName>
    </submittedName>
</protein>
<keyword evidence="1" id="KW-0812">Transmembrane</keyword>
<reference evidence="2" key="1">
    <citation type="journal article" date="2015" name="Nature">
        <title>Complex archaea that bridge the gap between prokaryotes and eukaryotes.</title>
        <authorList>
            <person name="Spang A."/>
            <person name="Saw J.H."/>
            <person name="Jorgensen S.L."/>
            <person name="Zaremba-Niedzwiedzka K."/>
            <person name="Martijn J."/>
            <person name="Lind A.E."/>
            <person name="van Eijk R."/>
            <person name="Schleper C."/>
            <person name="Guy L."/>
            <person name="Ettema T.J."/>
        </authorList>
    </citation>
    <scope>NUCLEOTIDE SEQUENCE</scope>
</reference>
<name>A0A0F9Q8D8_9ZZZZ</name>
<organism evidence="2">
    <name type="scientific">marine sediment metagenome</name>
    <dbReference type="NCBI Taxonomy" id="412755"/>
    <lineage>
        <taxon>unclassified sequences</taxon>
        <taxon>metagenomes</taxon>
        <taxon>ecological metagenomes</taxon>
    </lineage>
</organism>
<proteinExistence type="predicted"/>
<gene>
    <name evidence="2" type="ORF">LCGC14_1126000</name>
</gene>
<feature type="transmembrane region" description="Helical" evidence="1">
    <location>
        <begin position="6"/>
        <end position="25"/>
    </location>
</feature>
<sequence>MINYLIAGFIVAYAVLVGYTILIYFNTDTNAVPKRGSKGYPVYMHGLIWFNGLWISFAFALGSIIAKWIGEQLGGM</sequence>
<comment type="caution">
    <text evidence="2">The sequence shown here is derived from an EMBL/GenBank/DDBJ whole genome shotgun (WGS) entry which is preliminary data.</text>
</comment>
<keyword evidence="1" id="KW-1133">Transmembrane helix</keyword>
<dbReference type="AlphaFoldDB" id="A0A0F9Q8D8"/>
<feature type="transmembrane region" description="Helical" evidence="1">
    <location>
        <begin position="46"/>
        <end position="69"/>
    </location>
</feature>
<evidence type="ECO:0000256" key="1">
    <source>
        <dbReference type="SAM" id="Phobius"/>
    </source>
</evidence>
<dbReference type="EMBL" id="LAZR01005240">
    <property type="protein sequence ID" value="KKN01628.1"/>
    <property type="molecule type" value="Genomic_DNA"/>
</dbReference>
<evidence type="ECO:0000313" key="2">
    <source>
        <dbReference type="EMBL" id="KKN01628.1"/>
    </source>
</evidence>